<dbReference type="PANTHER" id="PTHR43065">
    <property type="entry name" value="SENSOR HISTIDINE KINASE"/>
    <property type="match status" value="1"/>
</dbReference>
<dbReference type="SMART" id="SM00387">
    <property type="entry name" value="HATPase_c"/>
    <property type="match status" value="1"/>
</dbReference>
<dbReference type="CDD" id="cd00082">
    <property type="entry name" value="HisKA"/>
    <property type="match status" value="1"/>
</dbReference>
<feature type="transmembrane region" description="Helical" evidence="9">
    <location>
        <begin position="6"/>
        <end position="24"/>
    </location>
</feature>
<feature type="domain" description="Histidine kinase" evidence="10">
    <location>
        <begin position="366"/>
        <end position="576"/>
    </location>
</feature>
<accession>A0A3A1R3R5</accession>
<keyword evidence="4" id="KW-0808">Transferase</keyword>
<dbReference type="GO" id="GO:0005524">
    <property type="term" value="F:ATP binding"/>
    <property type="evidence" value="ECO:0007669"/>
    <property type="project" value="UniProtKB-KW"/>
</dbReference>
<keyword evidence="3" id="KW-0597">Phosphoprotein</keyword>
<feature type="transmembrane region" description="Helical" evidence="9">
    <location>
        <begin position="31"/>
        <end position="51"/>
    </location>
</feature>
<dbReference type="InterPro" id="IPR036097">
    <property type="entry name" value="HisK_dim/P_sf"/>
</dbReference>
<dbReference type="OrthoDB" id="9815750at2"/>
<keyword evidence="8" id="KW-0902">Two-component regulatory system</keyword>
<dbReference type="PANTHER" id="PTHR43065:SF10">
    <property type="entry name" value="PEROXIDE STRESS-ACTIVATED HISTIDINE KINASE MAK3"/>
    <property type="match status" value="1"/>
</dbReference>
<dbReference type="SMART" id="SM00388">
    <property type="entry name" value="HisKA"/>
    <property type="match status" value="1"/>
</dbReference>
<gene>
    <name evidence="12" type="ORF">D3H55_04905</name>
</gene>
<evidence type="ECO:0000313" key="12">
    <source>
        <dbReference type="EMBL" id="RIW37375.1"/>
    </source>
</evidence>
<dbReference type="PROSITE" id="PS50112">
    <property type="entry name" value="PAS"/>
    <property type="match status" value="1"/>
</dbReference>
<dbReference type="InterPro" id="IPR004358">
    <property type="entry name" value="Sig_transdc_His_kin-like_C"/>
</dbReference>
<organism evidence="12 13">
    <name type="scientific">Bacillus salacetis</name>
    <dbReference type="NCBI Taxonomy" id="2315464"/>
    <lineage>
        <taxon>Bacteria</taxon>
        <taxon>Bacillati</taxon>
        <taxon>Bacillota</taxon>
        <taxon>Bacilli</taxon>
        <taxon>Bacillales</taxon>
        <taxon>Bacillaceae</taxon>
        <taxon>Bacillus</taxon>
    </lineage>
</organism>
<dbReference type="AlphaFoldDB" id="A0A3A1R3R5"/>
<dbReference type="InterPro" id="IPR003594">
    <property type="entry name" value="HATPase_dom"/>
</dbReference>
<evidence type="ECO:0000256" key="8">
    <source>
        <dbReference type="ARBA" id="ARBA00023012"/>
    </source>
</evidence>
<comment type="catalytic activity">
    <reaction evidence="1">
        <text>ATP + protein L-histidine = ADP + protein N-phospho-L-histidine.</text>
        <dbReference type="EC" id="2.7.13.3"/>
    </reaction>
</comment>
<dbReference type="SUPFAM" id="SSF55785">
    <property type="entry name" value="PYP-like sensor domain (PAS domain)"/>
    <property type="match status" value="1"/>
</dbReference>
<dbReference type="PRINTS" id="PR00344">
    <property type="entry name" value="BCTRLSENSOR"/>
</dbReference>
<dbReference type="Pfam" id="PF02518">
    <property type="entry name" value="HATPase_c"/>
    <property type="match status" value="1"/>
</dbReference>
<dbReference type="InterPro" id="IPR035965">
    <property type="entry name" value="PAS-like_dom_sf"/>
</dbReference>
<comment type="caution">
    <text evidence="12">The sequence shown here is derived from an EMBL/GenBank/DDBJ whole genome shotgun (WGS) entry which is preliminary data.</text>
</comment>
<dbReference type="Proteomes" id="UP000265801">
    <property type="component" value="Unassembled WGS sequence"/>
</dbReference>
<keyword evidence="9" id="KW-0812">Transmembrane</keyword>
<evidence type="ECO:0000259" key="11">
    <source>
        <dbReference type="PROSITE" id="PS50112"/>
    </source>
</evidence>
<evidence type="ECO:0000256" key="1">
    <source>
        <dbReference type="ARBA" id="ARBA00000085"/>
    </source>
</evidence>
<dbReference type="SUPFAM" id="SSF47384">
    <property type="entry name" value="Homodimeric domain of signal transducing histidine kinase"/>
    <property type="match status" value="1"/>
</dbReference>
<feature type="transmembrane region" description="Helical" evidence="9">
    <location>
        <begin position="203"/>
        <end position="224"/>
    </location>
</feature>
<keyword evidence="7" id="KW-0067">ATP-binding</keyword>
<feature type="domain" description="PAS" evidence="11">
    <location>
        <begin position="241"/>
        <end position="285"/>
    </location>
</feature>
<keyword evidence="5" id="KW-0547">Nucleotide-binding</keyword>
<dbReference type="SMART" id="SM00091">
    <property type="entry name" value="PAS"/>
    <property type="match status" value="1"/>
</dbReference>
<evidence type="ECO:0000256" key="2">
    <source>
        <dbReference type="ARBA" id="ARBA00012438"/>
    </source>
</evidence>
<keyword evidence="13" id="KW-1185">Reference proteome</keyword>
<protein>
    <recommendedName>
        <fullName evidence="2">histidine kinase</fullName>
        <ecNumber evidence="2">2.7.13.3</ecNumber>
    </recommendedName>
</protein>
<dbReference type="InterPro" id="IPR036890">
    <property type="entry name" value="HATPase_C_sf"/>
</dbReference>
<feature type="transmembrane region" description="Helical" evidence="9">
    <location>
        <begin position="63"/>
        <end position="81"/>
    </location>
</feature>
<evidence type="ECO:0000256" key="4">
    <source>
        <dbReference type="ARBA" id="ARBA00022679"/>
    </source>
</evidence>
<dbReference type="GO" id="GO:0000155">
    <property type="term" value="F:phosphorelay sensor kinase activity"/>
    <property type="evidence" value="ECO:0007669"/>
    <property type="project" value="InterPro"/>
</dbReference>
<evidence type="ECO:0000259" key="10">
    <source>
        <dbReference type="PROSITE" id="PS50109"/>
    </source>
</evidence>
<dbReference type="Gene3D" id="1.10.287.130">
    <property type="match status" value="1"/>
</dbReference>
<dbReference type="SUPFAM" id="SSF55874">
    <property type="entry name" value="ATPase domain of HSP90 chaperone/DNA topoisomerase II/histidine kinase"/>
    <property type="match status" value="1"/>
</dbReference>
<keyword evidence="6" id="KW-0418">Kinase</keyword>
<evidence type="ECO:0000256" key="5">
    <source>
        <dbReference type="ARBA" id="ARBA00022741"/>
    </source>
</evidence>
<dbReference type="PROSITE" id="PS50109">
    <property type="entry name" value="HIS_KIN"/>
    <property type="match status" value="1"/>
</dbReference>
<dbReference type="Pfam" id="PF00512">
    <property type="entry name" value="HisKA"/>
    <property type="match status" value="1"/>
</dbReference>
<proteinExistence type="predicted"/>
<dbReference type="InterPro" id="IPR005467">
    <property type="entry name" value="His_kinase_dom"/>
</dbReference>
<feature type="transmembrane region" description="Helical" evidence="9">
    <location>
        <begin position="144"/>
        <end position="168"/>
    </location>
</feature>
<dbReference type="RefSeq" id="WP_119545794.1">
    <property type="nucleotide sequence ID" value="NZ_QXIR01000004.1"/>
</dbReference>
<evidence type="ECO:0000256" key="9">
    <source>
        <dbReference type="SAM" id="Phobius"/>
    </source>
</evidence>
<dbReference type="Gene3D" id="3.30.450.20">
    <property type="entry name" value="PAS domain"/>
    <property type="match status" value="1"/>
</dbReference>
<evidence type="ECO:0000256" key="6">
    <source>
        <dbReference type="ARBA" id="ARBA00022777"/>
    </source>
</evidence>
<dbReference type="EMBL" id="QXIR01000004">
    <property type="protein sequence ID" value="RIW37375.1"/>
    <property type="molecule type" value="Genomic_DNA"/>
</dbReference>
<evidence type="ECO:0000256" key="7">
    <source>
        <dbReference type="ARBA" id="ARBA00022840"/>
    </source>
</evidence>
<dbReference type="InterPro" id="IPR003661">
    <property type="entry name" value="HisK_dim/P_dom"/>
</dbReference>
<evidence type="ECO:0000313" key="13">
    <source>
        <dbReference type="Proteomes" id="UP000265801"/>
    </source>
</evidence>
<sequence>MDFILLLGIAAIPLMVSISLLVYSRNKLSEALSFFIFMICLWQVDISVLYAHQYFSGDIIDRWFRLFRIGPIMTMPILYYFSFFLVNTHSELDALKKLFNKTGLYIVSIFSVTVYLVNFTSLGIKDYRFIPEGLLSPPHLLPVYGILNPTFYINICLVFLTTLFLLIISFKTKDRYYSSFYKKLAAGALLLLFNGLISGFNVIPLFFSSFNSILAAIIIFLAFYQMQSKRLSEVNLKLSKQSSLLEAIMDTNPHYLIVTDSKDRIISINDTFLSLFPSARTELIGLDISVLMEVPYHLPLINNQLQKVTTMHRDHRFIHWGQKHLRHDKLEMYTLYYGIDLTSQKKHEEFMISAEKFKVIGELSASIAHEVRNPLTTVRGFIQLLKEETEGKEYEELLIDEIDSINKVMNEILLLAKPEAHSSRPGLEVQRMNVMDELLKINVLFEGISLEQNKDIQLIDFQDGKSSIHLTAFHFKHIIVNILKNSMEALPPKGTVRIKVDEISGKTRIRIIDNGKGIFKDRLSKIGEPYYSNDEKGSGIGMTICHKLVRDYGGELIIKSKVEWGTVVTIILDSAEEPSKTVNITPAKKEAVMI</sequence>
<evidence type="ECO:0000256" key="3">
    <source>
        <dbReference type="ARBA" id="ARBA00022553"/>
    </source>
</evidence>
<keyword evidence="9" id="KW-0472">Membrane</keyword>
<feature type="transmembrane region" description="Helical" evidence="9">
    <location>
        <begin position="102"/>
        <end position="124"/>
    </location>
</feature>
<dbReference type="EC" id="2.7.13.3" evidence="2"/>
<name>A0A3A1R3R5_9BACI</name>
<dbReference type="Gene3D" id="3.30.565.10">
    <property type="entry name" value="Histidine kinase-like ATPase, C-terminal domain"/>
    <property type="match status" value="1"/>
</dbReference>
<dbReference type="InterPro" id="IPR000014">
    <property type="entry name" value="PAS"/>
</dbReference>
<reference evidence="12 13" key="1">
    <citation type="submission" date="2018-09" db="EMBL/GenBank/DDBJ databases">
        <title>Bacillus saliacetes sp. nov., isolated from Thai shrimp paste (Ka-pi).</title>
        <authorList>
            <person name="Daroonpunt R."/>
            <person name="Tanasupawat S."/>
            <person name="Yiamsombut S."/>
        </authorList>
    </citation>
    <scope>NUCLEOTIDE SEQUENCE [LARGE SCALE GENOMIC DNA]</scope>
    <source>
        <strain evidence="12 13">SKP7-4</strain>
    </source>
</reference>
<keyword evidence="9" id="KW-1133">Transmembrane helix</keyword>